<dbReference type="SUPFAM" id="SSF48452">
    <property type="entry name" value="TPR-like"/>
    <property type="match status" value="3"/>
</dbReference>
<dbReference type="Gene3D" id="3.40.50.300">
    <property type="entry name" value="P-loop containing nucleotide triphosphate hydrolases"/>
    <property type="match status" value="1"/>
</dbReference>
<dbReference type="InterPro" id="IPR042197">
    <property type="entry name" value="Apaf_helical"/>
</dbReference>
<dbReference type="Gene3D" id="1.25.40.10">
    <property type="entry name" value="Tetratricopeptide repeat domain"/>
    <property type="match status" value="3"/>
</dbReference>
<protein>
    <submittedName>
        <fullName evidence="1">Tetratricopeptide (TPR) repeat protein</fullName>
    </submittedName>
</protein>
<accession>A0A7W9UVC9</accession>
<organism evidence="1 2">
    <name type="scientific">Streptomyces echinatus</name>
    <dbReference type="NCBI Taxonomy" id="67293"/>
    <lineage>
        <taxon>Bacteria</taxon>
        <taxon>Bacillati</taxon>
        <taxon>Actinomycetota</taxon>
        <taxon>Actinomycetes</taxon>
        <taxon>Kitasatosporales</taxon>
        <taxon>Streptomycetaceae</taxon>
        <taxon>Streptomyces</taxon>
    </lineage>
</organism>
<dbReference type="AlphaFoldDB" id="A0A7W9UVC9"/>
<dbReference type="SMART" id="SM00028">
    <property type="entry name" value="TPR"/>
    <property type="match status" value="10"/>
</dbReference>
<dbReference type="Pfam" id="PF13424">
    <property type="entry name" value="TPR_12"/>
    <property type="match status" value="4"/>
</dbReference>
<dbReference type="InterPro" id="IPR027417">
    <property type="entry name" value="P-loop_NTPase"/>
</dbReference>
<keyword evidence="2" id="KW-1185">Reference proteome</keyword>
<dbReference type="Gene3D" id="1.10.8.430">
    <property type="entry name" value="Helical domain of apoptotic protease-activating factors"/>
    <property type="match status" value="1"/>
</dbReference>
<comment type="caution">
    <text evidence="1">The sequence shown here is derived from an EMBL/GenBank/DDBJ whole genome shotgun (WGS) entry which is preliminary data.</text>
</comment>
<gene>
    <name evidence="1" type="ORF">FHS34_008108</name>
</gene>
<reference evidence="1 2" key="1">
    <citation type="submission" date="2020-08" db="EMBL/GenBank/DDBJ databases">
        <title>Genomic Encyclopedia of Type Strains, Phase III (KMG-III): the genomes of soil and plant-associated and newly described type strains.</title>
        <authorList>
            <person name="Whitman W."/>
        </authorList>
    </citation>
    <scope>NUCLEOTIDE SEQUENCE [LARGE SCALE GENOMIC DNA]</scope>
    <source>
        <strain evidence="1 2">CECT 3313</strain>
    </source>
</reference>
<sequence length="985" mass="107084">MHPPGDSGDTFNKISGGIIIGPAILGKQISLTLPPQVPTALAGLPEVSPVFTGRDAPLKELLDGLAPCHADGQQPVLVRSVAGLAGIGKTELVAQAAAHALTQTGWFPGGMLFTDLSGYHPKLRVPPETALDGWLRALGIPGEYIPEGLTNRQGLYRSVLAEFARQGQRILVIIDNASSADQARPLLPTDGLNAALVTSRHTLDLGARLLDLPILDESAAIALLAQVLHRAHGDRDTRVADDPQAAQGIARLCAGLPLALRIIAALLADAPTRPLADISEDLQAEHSRLDGMEREERAVRAAFDLSYQFLDEDHARLFRLLPLNPGPDVSTDAAAHLADTAPRHVKKLIQDLARAHLVEPRQPWGRWGLHDLVRLYADEQGRTHDTPTQRHAAQARLFTYYQISAAAADTHLNTLPGTRSPRFQDRNEALLWLDAERTSLIATATIAPTLGYPDTAHLAFSLAQYLGYRRQFDDWITITTTAVTLFRNCSDRQREAGALNNLGLALWEARRFEEAIDAYTHATDLFRVLADQHGEADALNGLGIALREVRRFEEAIDAHIHAGDMHRGLGDRHGEAGALNGLGLALQEVRRFEEAIDAHTRATTAFGGLGDRQGEASALDYLGLALQEVRRFEEAIDAHTRAADIHRGLDDRHGEARALDHLGLALREVRRFEEAIDAHTHATDLFRVLADQHGEAGALNNLGIALQEVRRFEEAIDAHTRAADIHRGLDDRHSEATALNNLGLALHQVRRFEEAITTHTRATTVFGGLGDRHGEASALNNLGLALQEVRRFEEAIDAHTRAGDMHRGLGDWHGEAGALNNLGLDLRQVRRFEEAIDAHAHAADLFRAAVDRHGEANTLENLGRALYQVRRLDEAATAVSQAVDIYRQFAADGRSGHGSELALSLLLLAVVGVDMDEGRVLPGTLPAAQEAAELFGQLAKDHAAEVTDLHRAALEQLAGVLGLLGRVQEAEQVRRRLADMDPPAE</sequence>
<dbReference type="Proteomes" id="UP000585836">
    <property type="component" value="Unassembled WGS sequence"/>
</dbReference>
<dbReference type="InterPro" id="IPR019734">
    <property type="entry name" value="TPR_rpt"/>
</dbReference>
<proteinExistence type="predicted"/>
<dbReference type="RefSeq" id="WP_184975227.1">
    <property type="nucleotide sequence ID" value="NZ_BAAAWF010000090.1"/>
</dbReference>
<dbReference type="PRINTS" id="PR00364">
    <property type="entry name" value="DISEASERSIST"/>
</dbReference>
<evidence type="ECO:0000313" key="1">
    <source>
        <dbReference type="EMBL" id="MBB5932598.1"/>
    </source>
</evidence>
<dbReference type="PANTHER" id="PTHR10098:SF108">
    <property type="entry name" value="TETRATRICOPEPTIDE REPEAT PROTEIN 28"/>
    <property type="match status" value="1"/>
</dbReference>
<dbReference type="InterPro" id="IPR011990">
    <property type="entry name" value="TPR-like_helical_dom_sf"/>
</dbReference>
<evidence type="ECO:0000313" key="2">
    <source>
        <dbReference type="Proteomes" id="UP000585836"/>
    </source>
</evidence>
<name>A0A7W9UVC9_9ACTN</name>
<dbReference type="EMBL" id="JACHJK010000028">
    <property type="protein sequence ID" value="MBB5932598.1"/>
    <property type="molecule type" value="Genomic_DNA"/>
</dbReference>
<dbReference type="SUPFAM" id="SSF52540">
    <property type="entry name" value="P-loop containing nucleoside triphosphate hydrolases"/>
    <property type="match status" value="1"/>
</dbReference>
<dbReference type="PANTHER" id="PTHR10098">
    <property type="entry name" value="RAPSYN-RELATED"/>
    <property type="match status" value="1"/>
</dbReference>